<dbReference type="InterPro" id="IPR013317">
    <property type="entry name" value="DnaA_dom"/>
</dbReference>
<dbReference type="InterPro" id="IPR038454">
    <property type="entry name" value="DnaA_N_sf"/>
</dbReference>
<proteinExistence type="inferred from homology"/>
<dbReference type="AlphaFoldDB" id="M2U7B1"/>
<dbReference type="GO" id="GO:0006275">
    <property type="term" value="P:regulation of DNA replication"/>
    <property type="evidence" value="ECO:0007669"/>
    <property type="project" value="UniProtKB-UniRule"/>
</dbReference>
<dbReference type="FunFam" id="3.40.50.300:FF:000668">
    <property type="entry name" value="Chromosomal replication initiator protein DnaA"/>
    <property type="match status" value="1"/>
</dbReference>
<dbReference type="Pfam" id="PF11638">
    <property type="entry name" value="DnaA_N"/>
    <property type="match status" value="1"/>
</dbReference>
<evidence type="ECO:0000256" key="2">
    <source>
        <dbReference type="ARBA" id="ARBA00022490"/>
    </source>
</evidence>
<evidence type="ECO:0000256" key="6">
    <source>
        <dbReference type="ARBA" id="ARBA00023121"/>
    </source>
</evidence>
<reference evidence="14 15" key="1">
    <citation type="journal article" date="2013" name="Genome Announc.">
        <title>Draft Genome Sequence of Strain JLT2015T, Belonging to the Family Sphingomonadaceae of the Alphaproteobacteria.</title>
        <authorList>
            <person name="Tang K."/>
            <person name="Liu K."/>
            <person name="Li S."/>
            <person name="Jiao N."/>
        </authorList>
    </citation>
    <scope>NUCLEOTIDE SEQUENCE [LARGE SCALE GENOMIC DNA]</scope>
    <source>
        <strain evidence="14 15">JLT2015</strain>
    </source>
</reference>
<dbReference type="InterPro" id="IPR020591">
    <property type="entry name" value="Chromosome_initiator_DnaA-like"/>
</dbReference>
<name>M2U7B1_9SPHN</name>
<sequence length="468" mass="52125">MTANQTMTIGTAAGVEAWDAPARWDRIRESLKLEFGTRTFDSWLSQLAFVGLEDDCAVLSMPTAFKADWVRRQFSERLRVLWAAGGSPVTHVRIETGAAVLAPSPIADAQPVAAVDADMPAEVREGAHLNPRYTFEAFVVGKANELAYGAARTVADGGALTFNPLFLHGITGLGKTHLMHAIGWEFRRRDPDAKVVYMSAEKFMCEFLAAMRAKDTLSFKQRLRSADLLLIDDIQFIGGKETTQEEMFHTMNEIIAAERPLVISADRPPQDLDGIEARVRSRLGWGLVADINPAEYELRLNILNEKVARMGGDAMAMVTPEVVDFLARKVTGNIRELEGALNRVIAYSRTRGQPIDVDVARQVLASVLRAHTRRVTVDRIQREVADFYHIKLADMLSARRARDVARPRQIAMYLAKRLTPRSLPDIGRRFGGRDHTTVMHAVKRIESLRAGDGELSADIERLERIIDA</sequence>
<evidence type="ECO:0000256" key="5">
    <source>
        <dbReference type="ARBA" id="ARBA00022840"/>
    </source>
</evidence>
<dbReference type="Gene3D" id="3.30.300.180">
    <property type="match status" value="1"/>
</dbReference>
<dbReference type="Pfam" id="PF00308">
    <property type="entry name" value="Bac_DnaA"/>
    <property type="match status" value="1"/>
</dbReference>
<evidence type="ECO:0000256" key="9">
    <source>
        <dbReference type="NCBIfam" id="TIGR00362"/>
    </source>
</evidence>
<dbReference type="SMART" id="SM00760">
    <property type="entry name" value="Bac_DnaA_C"/>
    <property type="match status" value="1"/>
</dbReference>
<dbReference type="InterPro" id="IPR001957">
    <property type="entry name" value="Chromosome_initiator_DnaA"/>
</dbReference>
<accession>M2U7B1</accession>
<feature type="binding site" evidence="8">
    <location>
        <position position="174"/>
    </location>
    <ligand>
        <name>ATP</name>
        <dbReference type="ChEBI" id="CHEBI:30616"/>
    </ligand>
</feature>
<dbReference type="SUPFAM" id="SSF52540">
    <property type="entry name" value="P-loop containing nucleoside triphosphate hydrolases"/>
    <property type="match status" value="1"/>
</dbReference>
<feature type="region of interest" description="Domain IV, binds dsDNA" evidence="8">
    <location>
        <begin position="349"/>
        <end position="468"/>
    </location>
</feature>
<feature type="binding site" evidence="8">
    <location>
        <position position="175"/>
    </location>
    <ligand>
        <name>ATP</name>
        <dbReference type="ChEBI" id="CHEBI:30616"/>
    </ligand>
</feature>
<dbReference type="PATRIC" id="fig|1234595.3.peg.868"/>
<comment type="domain">
    <text evidence="8">Domain I is involved in oligomerization and binding regulators, domain II is flexibile and of varying length in different bacteria, domain III forms the AAA+ region, while domain IV binds dsDNA.</text>
</comment>
<dbReference type="InterPro" id="IPR003593">
    <property type="entry name" value="AAA+_ATPase"/>
</dbReference>
<evidence type="ECO:0000256" key="8">
    <source>
        <dbReference type="HAMAP-Rule" id="MF_00377"/>
    </source>
</evidence>
<comment type="function">
    <text evidence="8 10">Plays an essential role in the initiation and regulation of chromosomal replication. ATP-DnaA binds to the origin of replication (oriC) to initiate formation of the DNA replication initiation complex once per cell cycle. Binds the DnaA box (a 9 base pair repeat at the origin) and separates the double-stranded (ds)DNA. Forms a right-handed helical filament on oriC DNA; dsDNA binds to the exterior of the filament while single-stranded (ss)DNA is stabiized in the filament's interior. The ATP-DnaA-oriC complex binds and stabilizes one strand of the AT-rich DNA unwinding element (DUE), permitting loading of DNA polymerase. After initiation quickly degrades to an ADP-DnaA complex that is not apt for DNA replication. Binds acidic phospholipids.</text>
</comment>
<feature type="region of interest" description="Domain I, interacts with DnaA modulators" evidence="8">
    <location>
        <begin position="1"/>
        <end position="96"/>
    </location>
</feature>
<evidence type="ECO:0000256" key="10">
    <source>
        <dbReference type="RuleBase" id="RU000577"/>
    </source>
</evidence>
<dbReference type="PANTHER" id="PTHR30050:SF2">
    <property type="entry name" value="CHROMOSOMAL REPLICATION INITIATOR PROTEIN DNAA"/>
    <property type="match status" value="1"/>
</dbReference>
<dbReference type="Proteomes" id="UP000011717">
    <property type="component" value="Unassembled WGS sequence"/>
</dbReference>
<evidence type="ECO:0000256" key="4">
    <source>
        <dbReference type="ARBA" id="ARBA00022741"/>
    </source>
</evidence>
<keyword evidence="6 8" id="KW-0446">Lipid-binding</keyword>
<evidence type="ECO:0000256" key="11">
    <source>
        <dbReference type="RuleBase" id="RU004227"/>
    </source>
</evidence>
<keyword evidence="15" id="KW-1185">Reference proteome</keyword>
<dbReference type="Gene3D" id="1.10.1750.10">
    <property type="match status" value="1"/>
</dbReference>
<dbReference type="InterPro" id="IPR018312">
    <property type="entry name" value="Chromosome_initiator_DnaA_CS"/>
</dbReference>
<comment type="subunit">
    <text evidence="8">Oligomerizes as a right-handed, spiral filament on DNA at oriC.</text>
</comment>
<evidence type="ECO:0000313" key="15">
    <source>
        <dbReference type="Proteomes" id="UP000011717"/>
    </source>
</evidence>
<dbReference type="PANTHER" id="PTHR30050">
    <property type="entry name" value="CHROMOSOMAL REPLICATION INITIATOR PROTEIN DNAA"/>
    <property type="match status" value="1"/>
</dbReference>
<keyword evidence="3 8" id="KW-0235">DNA replication</keyword>
<evidence type="ECO:0000256" key="7">
    <source>
        <dbReference type="ARBA" id="ARBA00023125"/>
    </source>
</evidence>
<feature type="binding site" evidence="8">
    <location>
        <position position="176"/>
    </location>
    <ligand>
        <name>ATP</name>
        <dbReference type="ChEBI" id="CHEBI:30616"/>
    </ligand>
</feature>
<dbReference type="GO" id="GO:0005886">
    <property type="term" value="C:plasma membrane"/>
    <property type="evidence" value="ECO:0007669"/>
    <property type="project" value="TreeGrafter"/>
</dbReference>
<dbReference type="SUPFAM" id="SSF48295">
    <property type="entry name" value="TrpR-like"/>
    <property type="match status" value="1"/>
</dbReference>
<dbReference type="InterPro" id="IPR024633">
    <property type="entry name" value="DnaA_N_dom"/>
</dbReference>
<dbReference type="Pfam" id="PF08299">
    <property type="entry name" value="Bac_DnaA_C"/>
    <property type="match status" value="1"/>
</dbReference>
<dbReference type="HAMAP" id="MF_00377">
    <property type="entry name" value="DnaA_bact"/>
    <property type="match status" value="1"/>
</dbReference>
<comment type="subcellular location">
    <subcellularLocation>
        <location evidence="8">Cytoplasm</location>
    </subcellularLocation>
</comment>
<dbReference type="CDD" id="cd06571">
    <property type="entry name" value="Bac_DnaA_C"/>
    <property type="match status" value="1"/>
</dbReference>
<keyword evidence="5 8" id="KW-0067">ATP-binding</keyword>
<keyword evidence="4 8" id="KW-0547">Nucleotide-binding</keyword>
<dbReference type="CDD" id="cd00009">
    <property type="entry name" value="AAA"/>
    <property type="match status" value="1"/>
</dbReference>
<dbReference type="GO" id="GO:0005524">
    <property type="term" value="F:ATP binding"/>
    <property type="evidence" value="ECO:0007669"/>
    <property type="project" value="UniProtKB-UniRule"/>
</dbReference>
<evidence type="ECO:0000256" key="1">
    <source>
        <dbReference type="ARBA" id="ARBA00006583"/>
    </source>
</evidence>
<feature type="domain" description="AAA+ ATPase" evidence="12">
    <location>
        <begin position="161"/>
        <end position="289"/>
    </location>
</feature>
<comment type="caution">
    <text evidence="8">Lacks conserved residue(s) required for the propagation of feature annotation.</text>
</comment>
<evidence type="ECO:0000256" key="3">
    <source>
        <dbReference type="ARBA" id="ARBA00022705"/>
    </source>
</evidence>
<dbReference type="Gene3D" id="3.40.50.300">
    <property type="entry name" value="P-loop containing nucleotide triphosphate hydrolases"/>
    <property type="match status" value="1"/>
</dbReference>
<evidence type="ECO:0000259" key="12">
    <source>
        <dbReference type="SMART" id="SM00382"/>
    </source>
</evidence>
<keyword evidence="2 8" id="KW-0963">Cytoplasm</keyword>
<organism evidence="14 15">
    <name type="scientific">Pacificimonas flava</name>
    <dbReference type="NCBI Taxonomy" id="1234595"/>
    <lineage>
        <taxon>Bacteria</taxon>
        <taxon>Pseudomonadati</taxon>
        <taxon>Pseudomonadota</taxon>
        <taxon>Alphaproteobacteria</taxon>
        <taxon>Sphingomonadales</taxon>
        <taxon>Sphingosinicellaceae</taxon>
        <taxon>Pacificimonas</taxon>
    </lineage>
</organism>
<dbReference type="GO" id="GO:0008289">
    <property type="term" value="F:lipid binding"/>
    <property type="evidence" value="ECO:0007669"/>
    <property type="project" value="UniProtKB-KW"/>
</dbReference>
<evidence type="ECO:0000259" key="13">
    <source>
        <dbReference type="SMART" id="SM00760"/>
    </source>
</evidence>
<dbReference type="PROSITE" id="PS01008">
    <property type="entry name" value="DNAA"/>
    <property type="match status" value="1"/>
</dbReference>
<evidence type="ECO:0000313" key="14">
    <source>
        <dbReference type="EMBL" id="EMD83897.1"/>
    </source>
</evidence>
<dbReference type="InterPro" id="IPR010921">
    <property type="entry name" value="Trp_repressor/repl_initiator"/>
</dbReference>
<feature type="binding site" evidence="8">
    <location>
        <position position="172"/>
    </location>
    <ligand>
        <name>ATP</name>
        <dbReference type="ChEBI" id="CHEBI:30616"/>
    </ligand>
</feature>
<comment type="caution">
    <text evidence="14">The sequence shown here is derived from an EMBL/GenBank/DDBJ whole genome shotgun (WGS) entry which is preliminary data.</text>
</comment>
<feature type="domain" description="Chromosomal replication initiator DnaA C-terminal" evidence="13">
    <location>
        <begin position="376"/>
        <end position="445"/>
    </location>
</feature>
<dbReference type="SMART" id="SM00382">
    <property type="entry name" value="AAA"/>
    <property type="match status" value="1"/>
</dbReference>
<gene>
    <name evidence="8" type="primary">dnaA</name>
    <name evidence="14" type="ORF">C725_0869</name>
</gene>
<dbReference type="GO" id="GO:0005737">
    <property type="term" value="C:cytoplasm"/>
    <property type="evidence" value="ECO:0007669"/>
    <property type="project" value="UniProtKB-SubCell"/>
</dbReference>
<dbReference type="InterPro" id="IPR013159">
    <property type="entry name" value="DnaA_C"/>
</dbReference>
<protein>
    <recommendedName>
        <fullName evidence="8 9">Chromosomal replication initiator protein DnaA</fullName>
    </recommendedName>
</protein>
<dbReference type="EMBL" id="AMRV01000002">
    <property type="protein sequence ID" value="EMD83897.1"/>
    <property type="molecule type" value="Genomic_DNA"/>
</dbReference>
<dbReference type="GO" id="GO:0003688">
    <property type="term" value="F:DNA replication origin binding"/>
    <property type="evidence" value="ECO:0007669"/>
    <property type="project" value="UniProtKB-UniRule"/>
</dbReference>
<keyword evidence="7 8" id="KW-0238">DNA-binding</keyword>
<dbReference type="GO" id="GO:0006270">
    <property type="term" value="P:DNA replication initiation"/>
    <property type="evidence" value="ECO:0007669"/>
    <property type="project" value="UniProtKB-UniRule"/>
</dbReference>
<dbReference type="Gene3D" id="1.10.8.60">
    <property type="match status" value="1"/>
</dbReference>
<dbReference type="PRINTS" id="PR00051">
    <property type="entry name" value="DNAA"/>
</dbReference>
<dbReference type="NCBIfam" id="TIGR00362">
    <property type="entry name" value="DnaA"/>
    <property type="match status" value="1"/>
</dbReference>
<comment type="similarity">
    <text evidence="1 8 11">Belongs to the DnaA family.</text>
</comment>
<dbReference type="InterPro" id="IPR027417">
    <property type="entry name" value="P-loop_NTPase"/>
</dbReference>